<dbReference type="Pfam" id="PF01156">
    <property type="entry name" value="IU_nuc_hydro"/>
    <property type="match status" value="1"/>
</dbReference>
<feature type="domain" description="Inosine/uridine-preferring nucleoside hydrolase" evidence="4">
    <location>
        <begin position="5"/>
        <end position="289"/>
    </location>
</feature>
<dbReference type="STRING" id="904291.A7J15_05940"/>
<dbReference type="GO" id="GO:0006152">
    <property type="term" value="P:purine nucleoside catabolic process"/>
    <property type="evidence" value="ECO:0007669"/>
    <property type="project" value="TreeGrafter"/>
</dbReference>
<dbReference type="GO" id="GO:0008477">
    <property type="term" value="F:purine nucleosidase activity"/>
    <property type="evidence" value="ECO:0007669"/>
    <property type="project" value="TreeGrafter"/>
</dbReference>
<evidence type="ECO:0000313" key="5">
    <source>
        <dbReference type="EMBL" id="OCG74371.1"/>
    </source>
</evidence>
<dbReference type="RefSeq" id="WP_067025898.1">
    <property type="nucleotide sequence ID" value="NZ_JRNY01000003.1"/>
</dbReference>
<dbReference type="EMBL" id="LXMD01000022">
    <property type="protein sequence ID" value="OCG74371.1"/>
    <property type="molecule type" value="Genomic_DNA"/>
</dbReference>
<organism evidence="5 6">
    <name type="scientific">Microbacterium sediminis</name>
    <dbReference type="NCBI Taxonomy" id="904291"/>
    <lineage>
        <taxon>Bacteria</taxon>
        <taxon>Bacillati</taxon>
        <taxon>Actinomycetota</taxon>
        <taxon>Actinomycetes</taxon>
        <taxon>Micrococcales</taxon>
        <taxon>Microbacteriaceae</taxon>
        <taxon>Microbacterium</taxon>
    </lineage>
</organism>
<dbReference type="GO" id="GO:0005829">
    <property type="term" value="C:cytosol"/>
    <property type="evidence" value="ECO:0007669"/>
    <property type="project" value="TreeGrafter"/>
</dbReference>
<dbReference type="OrthoDB" id="9797882at2"/>
<dbReference type="InterPro" id="IPR023186">
    <property type="entry name" value="IUNH"/>
</dbReference>
<dbReference type="Proteomes" id="UP000093355">
    <property type="component" value="Unassembled WGS sequence"/>
</dbReference>
<feature type="region of interest" description="Disordered" evidence="3">
    <location>
        <begin position="62"/>
        <end position="91"/>
    </location>
</feature>
<comment type="caution">
    <text evidence="5">The sequence shown here is derived from an EMBL/GenBank/DDBJ whole genome shotgun (WGS) entry which is preliminary data.</text>
</comment>
<dbReference type="PANTHER" id="PTHR12304">
    <property type="entry name" value="INOSINE-URIDINE PREFERRING NUCLEOSIDE HYDROLASE"/>
    <property type="match status" value="1"/>
</dbReference>
<accession>A0A1B9NCN8</accession>
<protein>
    <recommendedName>
        <fullName evidence="4">Inosine/uridine-preferring nucleoside hydrolase domain-containing protein</fullName>
    </recommendedName>
</protein>
<keyword evidence="2" id="KW-0326">Glycosidase</keyword>
<name>A0A1B9NCN8_9MICO</name>
<reference evidence="5 6" key="1">
    <citation type="submission" date="2016-05" db="EMBL/GenBank/DDBJ databases">
        <authorList>
            <person name="Lavstsen T."/>
            <person name="Jespersen J.S."/>
        </authorList>
    </citation>
    <scope>NUCLEOTIDE SEQUENCE [LARGE SCALE GENOMIC DNA]</scope>
    <source>
        <strain evidence="5 6">YLB-01</strain>
    </source>
</reference>
<sequence length="322" mass="33731">MTTSIILDVDTGVDDALAILTAALSPEIELVACTTTWGNVDVDTAARNTAFVLDMAGRSDVPVARGAEGPSDGRTATFSTEVHGEDGQGGHADTSFVPALADETAVELILRLSHERPGGLHLVAVGPLTNLAAALEADPTLPERIREVTIMGGNFLAPGNITAAAEANIWHDPEAAQRVVEAAWTCTFVGLDVTMRDMLEEHHLGALAAGGEIGRYCARILDFYYDFYRGETGRRCAGNHDALAVGIAAGLATVSLAPVGPIEIDTTHGPNRGRTSADLRSMHRGWPAVDGARHRVVLATEPGFTDRMVGLLADAAGPAVAR</sequence>
<evidence type="ECO:0000313" key="6">
    <source>
        <dbReference type="Proteomes" id="UP000093355"/>
    </source>
</evidence>
<dbReference type="CDD" id="cd02650">
    <property type="entry name" value="nuc_hydro_CaPnhB"/>
    <property type="match status" value="1"/>
</dbReference>
<keyword evidence="1" id="KW-0378">Hydrolase</keyword>
<dbReference type="Gene3D" id="3.90.245.10">
    <property type="entry name" value="Ribonucleoside hydrolase-like"/>
    <property type="match status" value="1"/>
</dbReference>
<dbReference type="InterPro" id="IPR036452">
    <property type="entry name" value="Ribo_hydro-like"/>
</dbReference>
<dbReference type="SUPFAM" id="SSF53590">
    <property type="entry name" value="Nucleoside hydrolase"/>
    <property type="match status" value="1"/>
</dbReference>
<keyword evidence="6" id="KW-1185">Reference proteome</keyword>
<evidence type="ECO:0000256" key="2">
    <source>
        <dbReference type="ARBA" id="ARBA00023295"/>
    </source>
</evidence>
<dbReference type="AlphaFoldDB" id="A0A1B9NCN8"/>
<evidence type="ECO:0000256" key="1">
    <source>
        <dbReference type="ARBA" id="ARBA00022801"/>
    </source>
</evidence>
<gene>
    <name evidence="5" type="ORF">A7J15_05940</name>
</gene>
<dbReference type="InterPro" id="IPR001910">
    <property type="entry name" value="Inosine/uridine_hydrolase_dom"/>
</dbReference>
<evidence type="ECO:0000256" key="3">
    <source>
        <dbReference type="SAM" id="MobiDB-lite"/>
    </source>
</evidence>
<evidence type="ECO:0000259" key="4">
    <source>
        <dbReference type="Pfam" id="PF01156"/>
    </source>
</evidence>
<proteinExistence type="predicted"/>
<dbReference type="PANTHER" id="PTHR12304:SF4">
    <property type="entry name" value="URIDINE NUCLEOSIDASE"/>
    <property type="match status" value="1"/>
</dbReference>